<gene>
    <name evidence="2" type="ORF">GWK47_029993</name>
</gene>
<dbReference type="Proteomes" id="UP000770661">
    <property type="component" value="Unassembled WGS sequence"/>
</dbReference>
<proteinExistence type="predicted"/>
<evidence type="ECO:0000313" key="2">
    <source>
        <dbReference type="EMBL" id="KAG0729587.1"/>
    </source>
</evidence>
<keyword evidence="3" id="KW-1185">Reference proteome</keyword>
<accession>A0A8J5D4X8</accession>
<dbReference type="AlphaFoldDB" id="A0A8J5D4X8"/>
<evidence type="ECO:0000256" key="1">
    <source>
        <dbReference type="SAM" id="MobiDB-lite"/>
    </source>
</evidence>
<reference evidence="2" key="1">
    <citation type="submission" date="2020-07" db="EMBL/GenBank/DDBJ databases">
        <title>The High-quality genome of the commercially important snow crab, Chionoecetes opilio.</title>
        <authorList>
            <person name="Jeong J.-H."/>
            <person name="Ryu S."/>
        </authorList>
    </citation>
    <scope>NUCLEOTIDE SEQUENCE</scope>
    <source>
        <strain evidence="2">MADBK_172401_WGS</strain>
        <tissue evidence="2">Digestive gland</tissue>
    </source>
</reference>
<feature type="compositionally biased region" description="Pro residues" evidence="1">
    <location>
        <begin position="163"/>
        <end position="172"/>
    </location>
</feature>
<comment type="caution">
    <text evidence="2">The sequence shown here is derived from an EMBL/GenBank/DDBJ whole genome shotgun (WGS) entry which is preliminary data.</text>
</comment>
<feature type="region of interest" description="Disordered" evidence="1">
    <location>
        <begin position="160"/>
        <end position="179"/>
    </location>
</feature>
<organism evidence="2 3">
    <name type="scientific">Chionoecetes opilio</name>
    <name type="common">Atlantic snow crab</name>
    <name type="synonym">Cancer opilio</name>
    <dbReference type="NCBI Taxonomy" id="41210"/>
    <lineage>
        <taxon>Eukaryota</taxon>
        <taxon>Metazoa</taxon>
        <taxon>Ecdysozoa</taxon>
        <taxon>Arthropoda</taxon>
        <taxon>Crustacea</taxon>
        <taxon>Multicrustacea</taxon>
        <taxon>Malacostraca</taxon>
        <taxon>Eumalacostraca</taxon>
        <taxon>Eucarida</taxon>
        <taxon>Decapoda</taxon>
        <taxon>Pleocyemata</taxon>
        <taxon>Brachyura</taxon>
        <taxon>Eubrachyura</taxon>
        <taxon>Majoidea</taxon>
        <taxon>Majidae</taxon>
        <taxon>Chionoecetes</taxon>
    </lineage>
</organism>
<feature type="region of interest" description="Disordered" evidence="1">
    <location>
        <begin position="76"/>
        <end position="99"/>
    </location>
</feature>
<evidence type="ECO:0000313" key="3">
    <source>
        <dbReference type="Proteomes" id="UP000770661"/>
    </source>
</evidence>
<feature type="compositionally biased region" description="Low complexity" evidence="1">
    <location>
        <begin position="81"/>
        <end position="99"/>
    </location>
</feature>
<sequence>MSGSAPAASASPVRIVVMVNRTAQTIPMRLSSVRQGVDLMTSHAGTGPVCPSTCTVTEPHTALTAPMSWTAMNQLRRRQDPPGSVPRSSSSVRMGSASRACTFVTPSRTVKTARTKMNGTVPGTSASTPSSHAPLGNVWVQRKGVIESLIAMTILMSLDAPKRPPSPPPTPQPHKVMQSGTDCTNLLTCIRHIDSFKELTIMMEPVSHKAKEPLIKDFALPAVDLQGFNQFHQ</sequence>
<dbReference type="EMBL" id="JACEEZ010001007">
    <property type="protein sequence ID" value="KAG0729587.1"/>
    <property type="molecule type" value="Genomic_DNA"/>
</dbReference>
<protein>
    <submittedName>
        <fullName evidence="2">Uncharacterized protein</fullName>
    </submittedName>
</protein>
<name>A0A8J5D4X8_CHIOP</name>